<dbReference type="BioCyc" id="RPAL652103:RPDX1_RS09930-MONOMER"/>
<dbReference type="PANTHER" id="PTHR37422:SF23">
    <property type="entry name" value="TEICHURONIC ACID BIOSYNTHESIS PROTEIN TUAE"/>
    <property type="match status" value="1"/>
</dbReference>
<dbReference type="KEGG" id="rpx:Rpdx1_2024"/>
<proteinExistence type="predicted"/>
<dbReference type="OrthoDB" id="4391260at2"/>
<dbReference type="Proteomes" id="UP000001402">
    <property type="component" value="Chromosome"/>
</dbReference>
<keyword evidence="4 6" id="KW-0472">Membrane</keyword>
<feature type="transmembrane region" description="Helical" evidence="6">
    <location>
        <begin position="130"/>
        <end position="152"/>
    </location>
</feature>
<feature type="transmembrane region" description="Helical" evidence="6">
    <location>
        <begin position="420"/>
        <end position="438"/>
    </location>
</feature>
<feature type="transmembrane region" description="Helical" evidence="6">
    <location>
        <begin position="77"/>
        <end position="97"/>
    </location>
</feature>
<evidence type="ECO:0000259" key="7">
    <source>
        <dbReference type="Pfam" id="PF04932"/>
    </source>
</evidence>
<dbReference type="GO" id="GO:0016020">
    <property type="term" value="C:membrane"/>
    <property type="evidence" value="ECO:0007669"/>
    <property type="project" value="UniProtKB-SubCell"/>
</dbReference>
<feature type="domain" description="O-antigen ligase-related" evidence="7">
    <location>
        <begin position="258"/>
        <end position="396"/>
    </location>
</feature>
<evidence type="ECO:0000256" key="1">
    <source>
        <dbReference type="ARBA" id="ARBA00004141"/>
    </source>
</evidence>
<keyword evidence="2 6" id="KW-0812">Transmembrane</keyword>
<gene>
    <name evidence="8" type="ordered locus">Rpdx1_2024</name>
</gene>
<feature type="transmembrane region" description="Helical" evidence="6">
    <location>
        <begin position="298"/>
        <end position="317"/>
    </location>
</feature>
<feature type="transmembrane region" description="Helical" evidence="6">
    <location>
        <begin position="388"/>
        <end position="408"/>
    </location>
</feature>
<evidence type="ECO:0000256" key="6">
    <source>
        <dbReference type="SAM" id="Phobius"/>
    </source>
</evidence>
<dbReference type="STRING" id="652103.Rpdx1_2024"/>
<dbReference type="eggNOG" id="COG3307">
    <property type="taxonomic scope" value="Bacteria"/>
</dbReference>
<reference evidence="8" key="1">
    <citation type="submission" date="2010-12" db="EMBL/GenBank/DDBJ databases">
        <title>Complete sequence of Rhodopseudomonas palustris DX-1.</title>
        <authorList>
            <consortium name="US DOE Joint Genome Institute"/>
            <person name="Lucas S."/>
            <person name="Copeland A."/>
            <person name="Lapidus A."/>
            <person name="Cheng J.-F."/>
            <person name="Goodwin L."/>
            <person name="Pitluck S."/>
            <person name="Misra M."/>
            <person name="Chertkov O."/>
            <person name="Detter J.C."/>
            <person name="Han C."/>
            <person name="Tapia R."/>
            <person name="Land M."/>
            <person name="Hauser L."/>
            <person name="Kyrpides N."/>
            <person name="Ivanova N."/>
            <person name="Ovchinnikova G."/>
            <person name="Logan B."/>
            <person name="Oda Y."/>
            <person name="Harwood C."/>
            <person name="Woyke T."/>
        </authorList>
    </citation>
    <scope>NUCLEOTIDE SEQUENCE [LARGE SCALE GENOMIC DNA]</scope>
    <source>
        <strain evidence="8">DX-1</strain>
    </source>
</reference>
<name>E6VP83_RHOPX</name>
<feature type="transmembrane region" description="Helical" evidence="6">
    <location>
        <begin position="444"/>
        <end position="462"/>
    </location>
</feature>
<evidence type="ECO:0000256" key="5">
    <source>
        <dbReference type="SAM" id="MobiDB-lite"/>
    </source>
</evidence>
<feature type="region of interest" description="Disordered" evidence="5">
    <location>
        <begin position="468"/>
        <end position="488"/>
    </location>
</feature>
<feature type="transmembrane region" description="Helical" evidence="6">
    <location>
        <begin position="203"/>
        <end position="224"/>
    </location>
</feature>
<dbReference type="InterPro" id="IPR007016">
    <property type="entry name" value="O-antigen_ligase-rel_domated"/>
</dbReference>
<evidence type="ECO:0000256" key="4">
    <source>
        <dbReference type="ARBA" id="ARBA00023136"/>
    </source>
</evidence>
<feature type="transmembrane region" description="Helical" evidence="6">
    <location>
        <begin position="164"/>
        <end position="183"/>
    </location>
</feature>
<feature type="compositionally biased region" description="Basic and acidic residues" evidence="5">
    <location>
        <begin position="468"/>
        <end position="481"/>
    </location>
</feature>
<dbReference type="Pfam" id="PF04932">
    <property type="entry name" value="Wzy_C"/>
    <property type="match status" value="1"/>
</dbReference>
<dbReference type="EMBL" id="CP002418">
    <property type="protein sequence ID" value="ADU43632.1"/>
    <property type="molecule type" value="Genomic_DNA"/>
</dbReference>
<evidence type="ECO:0000313" key="8">
    <source>
        <dbReference type="EMBL" id="ADU43632.1"/>
    </source>
</evidence>
<accession>E6VP83</accession>
<sequence>MTDRTAPIASAGDVDAKSSHAEALGKVQLGLTLAAFALAPLPFGSVDNIWVLAWVVVLSISLIGRPLRSVSGAQFRVLIAFLTVCAAYLVVAAIQIIPGLSAGANSDAWDRASELIHLPISSRLSARAEIPVVSAGHYLLLVTSVLAGFWIGTSRSNAETLFKVARYSILLYALYGLLARAFTPGFVLWQPKTVYQADLTATFINHNTAAALLGAGVILWACSIQQELKSFGSLSLRLVMLSPSNEAAGIQVAARAAAGLLCFLALLSTGSRAGLACAVLGLFAAILQMVAGQLRLRLVYGLLISAIGLIAIAWWLAQSQSVMTRGMFDEGRWMAYKYAFRVILESPIFGVGAGAFPDVFPAFRGSDMSMWGVWDYAHSTLIEIAVEMGLPIALLVCMSAAGSLVIVARAATRSVGASRTFLCAISGIMVMTYLHSLIDFPLQVPGYSIPFGILLGCGLALATRERGTERDEVAGDRRPDHGNSGVRV</sequence>
<feature type="transmembrane region" description="Helical" evidence="6">
    <location>
        <begin position="49"/>
        <end position="65"/>
    </location>
</feature>
<dbReference type="AlphaFoldDB" id="E6VP83"/>
<keyword evidence="3 6" id="KW-1133">Transmembrane helix</keyword>
<evidence type="ECO:0000256" key="3">
    <source>
        <dbReference type="ARBA" id="ARBA00022989"/>
    </source>
</evidence>
<evidence type="ECO:0000313" key="9">
    <source>
        <dbReference type="Proteomes" id="UP000001402"/>
    </source>
</evidence>
<organism evidence="8 9">
    <name type="scientific">Rhodopseudomonas palustris (strain DX-1)</name>
    <dbReference type="NCBI Taxonomy" id="652103"/>
    <lineage>
        <taxon>Bacteria</taxon>
        <taxon>Pseudomonadati</taxon>
        <taxon>Pseudomonadota</taxon>
        <taxon>Alphaproteobacteria</taxon>
        <taxon>Hyphomicrobiales</taxon>
        <taxon>Nitrobacteraceae</taxon>
        <taxon>Rhodopseudomonas</taxon>
    </lineage>
</organism>
<dbReference type="PANTHER" id="PTHR37422">
    <property type="entry name" value="TEICHURONIC ACID BIOSYNTHESIS PROTEIN TUAE"/>
    <property type="match status" value="1"/>
</dbReference>
<dbReference type="HOGENOM" id="CLU_035700_2_0_5"/>
<comment type="subcellular location">
    <subcellularLocation>
        <location evidence="1">Membrane</location>
        <topology evidence="1">Multi-pass membrane protein</topology>
    </subcellularLocation>
</comment>
<evidence type="ECO:0000256" key="2">
    <source>
        <dbReference type="ARBA" id="ARBA00022692"/>
    </source>
</evidence>
<protein>
    <submittedName>
        <fullName evidence="8">O-antigen polymerase</fullName>
    </submittedName>
</protein>
<dbReference type="InterPro" id="IPR051533">
    <property type="entry name" value="WaaL-like"/>
</dbReference>